<evidence type="ECO:0000256" key="2">
    <source>
        <dbReference type="PROSITE-ProRule" id="PRU00284"/>
    </source>
</evidence>
<proteinExistence type="predicted"/>
<dbReference type="Pfam" id="PF00015">
    <property type="entry name" value="MCPsignal"/>
    <property type="match status" value="1"/>
</dbReference>
<keyword evidence="1 2" id="KW-0807">Transducer</keyword>
<dbReference type="RefSeq" id="WP_219916283.1">
    <property type="nucleotide sequence ID" value="NZ_JABUHM010000003.1"/>
</dbReference>
<dbReference type="PROSITE" id="PS50111">
    <property type="entry name" value="CHEMOTAXIS_TRANSDUC_2"/>
    <property type="match status" value="1"/>
</dbReference>
<dbReference type="PANTHER" id="PTHR32089:SF112">
    <property type="entry name" value="LYSOZYME-LIKE PROTEIN-RELATED"/>
    <property type="match status" value="1"/>
</dbReference>
<organism evidence="4 5">
    <name type="scientific">Mesobacillus foraminis</name>
    <dbReference type="NCBI Taxonomy" id="279826"/>
    <lineage>
        <taxon>Bacteria</taxon>
        <taxon>Bacillati</taxon>
        <taxon>Bacillota</taxon>
        <taxon>Bacilli</taxon>
        <taxon>Bacillales</taxon>
        <taxon>Bacillaceae</taxon>
        <taxon>Mesobacillus</taxon>
    </lineage>
</organism>
<keyword evidence="5" id="KW-1185">Reference proteome</keyword>
<dbReference type="SUPFAM" id="SSF58104">
    <property type="entry name" value="Methyl-accepting chemotaxis protein (MCP) signaling domain"/>
    <property type="match status" value="1"/>
</dbReference>
<dbReference type="Proteomes" id="UP000295689">
    <property type="component" value="Unassembled WGS sequence"/>
</dbReference>
<sequence length="97" mass="10551">MLGLNAAIEAARAGEAGRGFEVVAKEIRKLSNETLGSTKEINSTMKGIRTAMENIDKSLDKIASIGEVQAKSVEQTIMFIKEIQGLAERLNQFAQKL</sequence>
<dbReference type="EMBL" id="SLVV01000005">
    <property type="protein sequence ID" value="TCN25395.1"/>
    <property type="molecule type" value="Genomic_DNA"/>
</dbReference>
<protein>
    <submittedName>
        <fullName evidence="4">Methyl-accepting chemotaxis protein (MCP) signaling protein</fullName>
    </submittedName>
</protein>
<feature type="domain" description="Methyl-accepting transducer" evidence="3">
    <location>
        <begin position="1"/>
        <end position="97"/>
    </location>
</feature>
<dbReference type="GO" id="GO:0016020">
    <property type="term" value="C:membrane"/>
    <property type="evidence" value="ECO:0007669"/>
    <property type="project" value="InterPro"/>
</dbReference>
<evidence type="ECO:0000313" key="5">
    <source>
        <dbReference type="Proteomes" id="UP000295689"/>
    </source>
</evidence>
<dbReference type="AlphaFoldDB" id="A0A4R2BFX2"/>
<evidence type="ECO:0000313" key="4">
    <source>
        <dbReference type="EMBL" id="TCN25395.1"/>
    </source>
</evidence>
<name>A0A4R2BFX2_9BACI</name>
<reference evidence="4 5" key="1">
    <citation type="journal article" date="2015" name="Stand. Genomic Sci.">
        <title>Genomic Encyclopedia of Bacterial and Archaeal Type Strains, Phase III: the genomes of soil and plant-associated and newly described type strains.</title>
        <authorList>
            <person name="Whitman W.B."/>
            <person name="Woyke T."/>
            <person name="Klenk H.P."/>
            <person name="Zhou Y."/>
            <person name="Lilburn T.G."/>
            <person name="Beck B.J."/>
            <person name="De Vos P."/>
            <person name="Vandamme P."/>
            <person name="Eisen J.A."/>
            <person name="Garrity G."/>
            <person name="Hugenholtz P."/>
            <person name="Kyrpides N.C."/>
        </authorList>
    </citation>
    <scope>NUCLEOTIDE SEQUENCE [LARGE SCALE GENOMIC DNA]</scope>
    <source>
        <strain evidence="4 5">CV53</strain>
    </source>
</reference>
<dbReference type="Gene3D" id="1.10.287.950">
    <property type="entry name" value="Methyl-accepting chemotaxis protein"/>
    <property type="match status" value="1"/>
</dbReference>
<evidence type="ECO:0000259" key="3">
    <source>
        <dbReference type="PROSITE" id="PS50111"/>
    </source>
</evidence>
<comment type="caution">
    <text evidence="4">The sequence shown here is derived from an EMBL/GenBank/DDBJ whole genome shotgun (WGS) entry which is preliminary data.</text>
</comment>
<dbReference type="PANTHER" id="PTHR32089">
    <property type="entry name" value="METHYL-ACCEPTING CHEMOTAXIS PROTEIN MCPB"/>
    <property type="match status" value="1"/>
</dbReference>
<accession>A0A4R2BFX2</accession>
<evidence type="ECO:0000256" key="1">
    <source>
        <dbReference type="ARBA" id="ARBA00023224"/>
    </source>
</evidence>
<dbReference type="InterPro" id="IPR004089">
    <property type="entry name" value="MCPsignal_dom"/>
</dbReference>
<dbReference type="GO" id="GO:0007165">
    <property type="term" value="P:signal transduction"/>
    <property type="evidence" value="ECO:0007669"/>
    <property type="project" value="UniProtKB-KW"/>
</dbReference>
<gene>
    <name evidence="4" type="ORF">EV146_10551</name>
</gene>